<dbReference type="InterPro" id="IPR000713">
    <property type="entry name" value="Mur_ligase_N"/>
</dbReference>
<evidence type="ECO:0000313" key="16">
    <source>
        <dbReference type="Proteomes" id="UP000269591"/>
    </source>
</evidence>
<dbReference type="RefSeq" id="WP_123208160.1">
    <property type="nucleotide sequence ID" value="NZ_JBHTHO010000006.1"/>
</dbReference>
<feature type="domain" description="Mur ligase central" evidence="14">
    <location>
        <begin position="117"/>
        <end position="309"/>
    </location>
</feature>
<dbReference type="SUPFAM" id="SSF53623">
    <property type="entry name" value="MurD-like peptide ligases, catalytic domain"/>
    <property type="match status" value="1"/>
</dbReference>
<sequence length="473" mass="49142">MKFSIQDIPGITGGDLLVAPLDARAQICGLSWDSRSIEPGWAYVAIVGERVDGNDYAVSAMDSGAAVVLMSRAPREDEVARAKETGAAIVAVRDGEEAVIALARAWRETLGATVVGITGSVGKTTTKGLVRQVLSARYRTHATKGNYNNQLGAPYTVLTTPEDCEMLVVEMGMDHAGEIARICKTARPDMGVITNVGVSHLEYLGTRENIARAKAELIEALPQGGTAFLRAQGEFTDFIRAHARTEERGIAVTLFGGQDPRADVYATDVELDEESHPRFTLHAKGASVRLTLGLRGVHNVDNACAAAAVGLACGMSLDEVASALEGAEAEAGRAQLKRAACGALVFDDAYNASPASMKASLEMLAAYKASGKKIAVLGDMGELGQASDAGHYDAGRAAALAGVDLLVCVGELAARIAQGARDGGMAADRVVSVPDASAAVEAVAPVLSEGDIVLVKASHFMGLDRVVEGIVGA</sequence>
<keyword evidence="9 10" id="KW-0961">Cell wall biogenesis/degradation</keyword>
<evidence type="ECO:0000256" key="9">
    <source>
        <dbReference type="ARBA" id="ARBA00023316"/>
    </source>
</evidence>
<keyword evidence="3 10" id="KW-0132">Cell division</keyword>
<keyword evidence="2 10" id="KW-0436">Ligase</keyword>
<dbReference type="OrthoDB" id="9800958at2"/>
<evidence type="ECO:0000256" key="2">
    <source>
        <dbReference type="ARBA" id="ARBA00022598"/>
    </source>
</evidence>
<evidence type="ECO:0000259" key="12">
    <source>
        <dbReference type="Pfam" id="PF01225"/>
    </source>
</evidence>
<dbReference type="EC" id="6.3.2.10" evidence="10 11"/>
<feature type="binding site" evidence="10">
    <location>
        <begin position="119"/>
        <end position="125"/>
    </location>
    <ligand>
        <name>ATP</name>
        <dbReference type="ChEBI" id="CHEBI:30616"/>
    </ligand>
</feature>
<evidence type="ECO:0000256" key="10">
    <source>
        <dbReference type="HAMAP-Rule" id="MF_02019"/>
    </source>
</evidence>
<dbReference type="PANTHER" id="PTHR43024">
    <property type="entry name" value="UDP-N-ACETYLMURAMOYL-TRIPEPTIDE--D-ALANYL-D-ALANINE LIGASE"/>
    <property type="match status" value="1"/>
</dbReference>
<dbReference type="InterPro" id="IPR035911">
    <property type="entry name" value="MurE/MurF_N"/>
</dbReference>
<comment type="similarity">
    <text evidence="10">Belongs to the MurCDEF family. MurF subfamily.</text>
</comment>
<comment type="function">
    <text evidence="10 11">Involved in cell wall formation. Catalyzes the final step in the synthesis of UDP-N-acetylmuramoyl-pentapeptide, the precursor of murein.</text>
</comment>
<evidence type="ECO:0000259" key="13">
    <source>
        <dbReference type="Pfam" id="PF02875"/>
    </source>
</evidence>
<dbReference type="InterPro" id="IPR013221">
    <property type="entry name" value="Mur_ligase_cen"/>
</dbReference>
<dbReference type="UniPathway" id="UPA00219"/>
<dbReference type="InterPro" id="IPR005863">
    <property type="entry name" value="UDP-N-AcMur_synth"/>
</dbReference>
<protein>
    <recommendedName>
        <fullName evidence="10 11">UDP-N-acetylmuramoyl-tripeptide--D-alanyl-D-alanine ligase</fullName>
        <ecNumber evidence="10 11">6.3.2.10</ecNumber>
    </recommendedName>
    <alternativeName>
        <fullName evidence="10">D-alanyl-D-alanine-adding enzyme</fullName>
    </alternativeName>
</protein>
<keyword evidence="1 10" id="KW-0963">Cytoplasm</keyword>
<accession>A0A3N0B2Z7</accession>
<comment type="pathway">
    <text evidence="10 11">Cell wall biogenesis; peptidoglycan biosynthesis.</text>
</comment>
<keyword evidence="16" id="KW-1185">Reference proteome</keyword>
<evidence type="ECO:0000256" key="4">
    <source>
        <dbReference type="ARBA" id="ARBA00022741"/>
    </source>
</evidence>
<dbReference type="InterPro" id="IPR051046">
    <property type="entry name" value="MurCDEF_CellWall_CoF430Synth"/>
</dbReference>
<proteinExistence type="inferred from homology"/>
<dbReference type="GO" id="GO:0047480">
    <property type="term" value="F:UDP-N-acetylmuramoyl-tripeptide-D-alanyl-D-alanine ligase activity"/>
    <property type="evidence" value="ECO:0007669"/>
    <property type="project" value="UniProtKB-UniRule"/>
</dbReference>
<keyword evidence="7 10" id="KW-0573">Peptidoglycan synthesis</keyword>
<feature type="domain" description="Mur ligase C-terminal" evidence="13">
    <location>
        <begin position="332"/>
        <end position="458"/>
    </location>
</feature>
<dbReference type="GO" id="GO:0005524">
    <property type="term" value="F:ATP binding"/>
    <property type="evidence" value="ECO:0007669"/>
    <property type="project" value="UniProtKB-UniRule"/>
</dbReference>
<evidence type="ECO:0000259" key="14">
    <source>
        <dbReference type="Pfam" id="PF08245"/>
    </source>
</evidence>
<dbReference type="Gene3D" id="3.40.1390.10">
    <property type="entry name" value="MurE/MurF, N-terminal domain"/>
    <property type="match status" value="1"/>
</dbReference>
<dbReference type="Pfam" id="PF01225">
    <property type="entry name" value="Mur_ligase"/>
    <property type="match status" value="1"/>
</dbReference>
<evidence type="ECO:0000256" key="11">
    <source>
        <dbReference type="RuleBase" id="RU004136"/>
    </source>
</evidence>
<dbReference type="NCBIfam" id="TIGR01143">
    <property type="entry name" value="murF"/>
    <property type="match status" value="1"/>
</dbReference>
<keyword evidence="8 10" id="KW-0131">Cell cycle</keyword>
<dbReference type="GO" id="GO:0051301">
    <property type="term" value="P:cell division"/>
    <property type="evidence" value="ECO:0007669"/>
    <property type="project" value="UniProtKB-KW"/>
</dbReference>
<name>A0A3N0B2Z7_9ACTN</name>
<keyword evidence="6 10" id="KW-0133">Cell shape</keyword>
<feature type="domain" description="Mur ligase N-terminal catalytic" evidence="12">
    <location>
        <begin position="27"/>
        <end position="105"/>
    </location>
</feature>
<dbReference type="InterPro" id="IPR036565">
    <property type="entry name" value="Mur-like_cat_sf"/>
</dbReference>
<organism evidence="15 16">
    <name type="scientific">Slackia equolifaciens</name>
    <dbReference type="NCBI Taxonomy" id="498718"/>
    <lineage>
        <taxon>Bacteria</taxon>
        <taxon>Bacillati</taxon>
        <taxon>Actinomycetota</taxon>
        <taxon>Coriobacteriia</taxon>
        <taxon>Eggerthellales</taxon>
        <taxon>Eggerthellaceae</taxon>
        <taxon>Slackia</taxon>
    </lineage>
</organism>
<dbReference type="Pfam" id="PF08245">
    <property type="entry name" value="Mur_ligase_M"/>
    <property type="match status" value="1"/>
</dbReference>
<dbReference type="GO" id="GO:0008766">
    <property type="term" value="F:UDP-N-acetylmuramoylalanyl-D-glutamyl-2,6-diaminopimelate-D-alanyl-D-alanine ligase activity"/>
    <property type="evidence" value="ECO:0007669"/>
    <property type="project" value="RHEA"/>
</dbReference>
<evidence type="ECO:0000256" key="1">
    <source>
        <dbReference type="ARBA" id="ARBA00022490"/>
    </source>
</evidence>
<dbReference type="GO" id="GO:0009252">
    <property type="term" value="P:peptidoglycan biosynthetic process"/>
    <property type="evidence" value="ECO:0007669"/>
    <property type="project" value="UniProtKB-UniRule"/>
</dbReference>
<dbReference type="HAMAP" id="MF_02019">
    <property type="entry name" value="MurF"/>
    <property type="match status" value="1"/>
</dbReference>
<dbReference type="SUPFAM" id="SSF63418">
    <property type="entry name" value="MurE/MurF N-terminal domain"/>
    <property type="match status" value="1"/>
</dbReference>
<evidence type="ECO:0000313" key="15">
    <source>
        <dbReference type="EMBL" id="RNL41462.1"/>
    </source>
</evidence>
<dbReference type="SUPFAM" id="SSF53244">
    <property type="entry name" value="MurD-like peptide ligases, peptide-binding domain"/>
    <property type="match status" value="1"/>
</dbReference>
<gene>
    <name evidence="10" type="primary">murF</name>
    <name evidence="15" type="ORF">DMP06_02465</name>
</gene>
<evidence type="ECO:0000256" key="8">
    <source>
        <dbReference type="ARBA" id="ARBA00023306"/>
    </source>
</evidence>
<dbReference type="PANTHER" id="PTHR43024:SF1">
    <property type="entry name" value="UDP-N-ACETYLMURAMOYL-TRIPEPTIDE--D-ALANYL-D-ALANINE LIGASE"/>
    <property type="match status" value="1"/>
</dbReference>
<comment type="catalytic activity">
    <reaction evidence="10 11">
        <text>D-alanyl-D-alanine + UDP-N-acetyl-alpha-D-muramoyl-L-alanyl-gamma-D-glutamyl-meso-2,6-diaminopimelate + ATP = UDP-N-acetyl-alpha-D-muramoyl-L-alanyl-gamma-D-glutamyl-meso-2,6-diaminopimeloyl-D-alanyl-D-alanine + ADP + phosphate + H(+)</text>
        <dbReference type="Rhea" id="RHEA:28374"/>
        <dbReference type="ChEBI" id="CHEBI:15378"/>
        <dbReference type="ChEBI" id="CHEBI:30616"/>
        <dbReference type="ChEBI" id="CHEBI:43474"/>
        <dbReference type="ChEBI" id="CHEBI:57822"/>
        <dbReference type="ChEBI" id="CHEBI:61386"/>
        <dbReference type="ChEBI" id="CHEBI:83905"/>
        <dbReference type="ChEBI" id="CHEBI:456216"/>
        <dbReference type="EC" id="6.3.2.10"/>
    </reaction>
</comment>
<keyword evidence="4 10" id="KW-0547">Nucleotide-binding</keyword>
<dbReference type="GO" id="GO:0005737">
    <property type="term" value="C:cytoplasm"/>
    <property type="evidence" value="ECO:0007669"/>
    <property type="project" value="UniProtKB-SubCell"/>
</dbReference>
<dbReference type="GO" id="GO:0008360">
    <property type="term" value="P:regulation of cell shape"/>
    <property type="evidence" value="ECO:0007669"/>
    <property type="project" value="UniProtKB-KW"/>
</dbReference>
<evidence type="ECO:0000256" key="7">
    <source>
        <dbReference type="ARBA" id="ARBA00022984"/>
    </source>
</evidence>
<evidence type="ECO:0000256" key="3">
    <source>
        <dbReference type="ARBA" id="ARBA00022618"/>
    </source>
</evidence>
<dbReference type="Pfam" id="PF02875">
    <property type="entry name" value="Mur_ligase_C"/>
    <property type="match status" value="1"/>
</dbReference>
<comment type="caution">
    <text evidence="15">The sequence shown here is derived from an EMBL/GenBank/DDBJ whole genome shotgun (WGS) entry which is preliminary data.</text>
</comment>
<dbReference type="InterPro" id="IPR004101">
    <property type="entry name" value="Mur_ligase_C"/>
</dbReference>
<dbReference type="EMBL" id="QIBX01000002">
    <property type="protein sequence ID" value="RNL41462.1"/>
    <property type="molecule type" value="Genomic_DNA"/>
</dbReference>
<evidence type="ECO:0000256" key="6">
    <source>
        <dbReference type="ARBA" id="ARBA00022960"/>
    </source>
</evidence>
<dbReference type="Gene3D" id="3.40.1190.10">
    <property type="entry name" value="Mur-like, catalytic domain"/>
    <property type="match status" value="1"/>
</dbReference>
<dbReference type="Proteomes" id="UP000269591">
    <property type="component" value="Unassembled WGS sequence"/>
</dbReference>
<evidence type="ECO:0000256" key="5">
    <source>
        <dbReference type="ARBA" id="ARBA00022840"/>
    </source>
</evidence>
<dbReference type="AlphaFoldDB" id="A0A3N0B2Z7"/>
<dbReference type="GO" id="GO:0071555">
    <property type="term" value="P:cell wall organization"/>
    <property type="evidence" value="ECO:0007669"/>
    <property type="project" value="UniProtKB-KW"/>
</dbReference>
<keyword evidence="5 10" id="KW-0067">ATP-binding</keyword>
<dbReference type="InterPro" id="IPR036615">
    <property type="entry name" value="Mur_ligase_C_dom_sf"/>
</dbReference>
<comment type="subcellular location">
    <subcellularLocation>
        <location evidence="10 11">Cytoplasm</location>
    </subcellularLocation>
</comment>
<reference evidence="16" key="1">
    <citation type="submission" date="2018-05" db="EMBL/GenBank/DDBJ databases">
        <title>Genome Sequencing of selected type strains of the family Eggerthellaceae.</title>
        <authorList>
            <person name="Danylec N."/>
            <person name="Stoll D.A."/>
            <person name="Doetsch A."/>
            <person name="Huch M."/>
        </authorList>
    </citation>
    <scope>NUCLEOTIDE SEQUENCE [LARGE SCALE GENOMIC DNA]</scope>
    <source>
        <strain evidence="16">DSM 24851</strain>
    </source>
</reference>
<dbReference type="Gene3D" id="3.90.190.20">
    <property type="entry name" value="Mur ligase, C-terminal domain"/>
    <property type="match status" value="1"/>
</dbReference>